<protein>
    <submittedName>
        <fullName evidence="1">Uncharacterized protein</fullName>
    </submittedName>
</protein>
<accession>A0AA39R9Y9</accession>
<dbReference type="EMBL" id="JAFEKC020000002">
    <property type="protein sequence ID" value="KAK0516454.1"/>
    <property type="molecule type" value="Genomic_DNA"/>
</dbReference>
<keyword evidence="2" id="KW-1185">Reference proteome</keyword>
<proteinExistence type="predicted"/>
<dbReference type="AlphaFoldDB" id="A0AA39R9Y9"/>
<organism evidence="1 2">
    <name type="scientific">Cladonia borealis</name>
    <dbReference type="NCBI Taxonomy" id="184061"/>
    <lineage>
        <taxon>Eukaryota</taxon>
        <taxon>Fungi</taxon>
        <taxon>Dikarya</taxon>
        <taxon>Ascomycota</taxon>
        <taxon>Pezizomycotina</taxon>
        <taxon>Lecanoromycetes</taxon>
        <taxon>OSLEUM clade</taxon>
        <taxon>Lecanoromycetidae</taxon>
        <taxon>Lecanorales</taxon>
        <taxon>Lecanorineae</taxon>
        <taxon>Cladoniaceae</taxon>
        <taxon>Cladonia</taxon>
    </lineage>
</organism>
<gene>
    <name evidence="1" type="ORF">JMJ35_001057</name>
</gene>
<sequence>MAQKDRKHFWNREIEVDEKWIQFIDENVHYELPGGLEVLSIIPHAASYWTRTARIGTMQTDRSILSFFIKVAQGDVGRAMVGVWRIFFHDRSP</sequence>
<comment type="caution">
    <text evidence="1">The sequence shown here is derived from an EMBL/GenBank/DDBJ whole genome shotgun (WGS) entry which is preliminary data.</text>
</comment>
<dbReference type="Proteomes" id="UP001166286">
    <property type="component" value="Unassembled WGS sequence"/>
</dbReference>
<name>A0AA39R9Y9_9LECA</name>
<evidence type="ECO:0000313" key="2">
    <source>
        <dbReference type="Proteomes" id="UP001166286"/>
    </source>
</evidence>
<evidence type="ECO:0000313" key="1">
    <source>
        <dbReference type="EMBL" id="KAK0516454.1"/>
    </source>
</evidence>
<reference evidence="1" key="1">
    <citation type="submission" date="2023-03" db="EMBL/GenBank/DDBJ databases">
        <title>Complete genome of Cladonia borealis.</title>
        <authorList>
            <person name="Park H."/>
        </authorList>
    </citation>
    <scope>NUCLEOTIDE SEQUENCE</scope>
    <source>
        <strain evidence="1">ANT050790</strain>
    </source>
</reference>